<dbReference type="InterPro" id="IPR051053">
    <property type="entry name" value="ECH/Chromodomain_protein"/>
</dbReference>
<dbReference type="PANTHER" id="PTHR43684">
    <property type="match status" value="1"/>
</dbReference>
<dbReference type="AlphaFoldDB" id="A0A167D1H3"/>
<dbReference type="STRING" id="1573173.A0A167D1H3"/>
<keyword evidence="3" id="KW-1185">Reference proteome</keyword>
<evidence type="ECO:0000313" key="2">
    <source>
        <dbReference type="EMBL" id="KZL83299.1"/>
    </source>
</evidence>
<accession>A0A167D1H3</accession>
<dbReference type="SUPFAM" id="SSF52096">
    <property type="entry name" value="ClpP/crotonase"/>
    <property type="match status" value="1"/>
</dbReference>
<dbReference type="EMBL" id="LFIW01001173">
    <property type="protein sequence ID" value="KZL83299.1"/>
    <property type="molecule type" value="Genomic_DNA"/>
</dbReference>
<dbReference type="InterPro" id="IPR029045">
    <property type="entry name" value="ClpP/crotonase-like_dom_sf"/>
</dbReference>
<dbReference type="Gene3D" id="3.90.226.10">
    <property type="entry name" value="2-enoyl-CoA Hydratase, Chain A, domain 1"/>
    <property type="match status" value="1"/>
</dbReference>
<evidence type="ECO:0000313" key="3">
    <source>
        <dbReference type="Proteomes" id="UP000076584"/>
    </source>
</evidence>
<comment type="caution">
    <text evidence="2">The sequence shown here is derived from an EMBL/GenBank/DDBJ whole genome shotgun (WGS) entry which is preliminary data.</text>
</comment>
<gene>
    <name evidence="2" type="ORF">CI238_09850</name>
</gene>
<protein>
    <submittedName>
        <fullName evidence="2">Enoyl-hydratase isomerase family protein</fullName>
    </submittedName>
</protein>
<dbReference type="Proteomes" id="UP000076584">
    <property type="component" value="Unassembled WGS sequence"/>
</dbReference>
<proteinExistence type="inferred from homology"/>
<organism evidence="2 3">
    <name type="scientific">Colletotrichum incanum</name>
    <name type="common">Soybean anthracnose fungus</name>
    <dbReference type="NCBI Taxonomy" id="1573173"/>
    <lineage>
        <taxon>Eukaryota</taxon>
        <taxon>Fungi</taxon>
        <taxon>Dikarya</taxon>
        <taxon>Ascomycota</taxon>
        <taxon>Pezizomycotina</taxon>
        <taxon>Sordariomycetes</taxon>
        <taxon>Hypocreomycetidae</taxon>
        <taxon>Glomerellales</taxon>
        <taxon>Glomerellaceae</taxon>
        <taxon>Colletotrichum</taxon>
        <taxon>Colletotrichum spaethianum species complex</taxon>
    </lineage>
</organism>
<name>A0A167D1H3_COLIC</name>
<evidence type="ECO:0000256" key="1">
    <source>
        <dbReference type="ARBA" id="ARBA00005254"/>
    </source>
</evidence>
<comment type="similarity">
    <text evidence="1">Belongs to the enoyl-CoA hydratase/isomerase family.</text>
</comment>
<reference evidence="2 3" key="1">
    <citation type="submission" date="2015-06" db="EMBL/GenBank/DDBJ databases">
        <title>Survival trade-offs in plant roots during colonization by closely related pathogenic and mutualistic fungi.</title>
        <authorList>
            <person name="Hacquard S."/>
            <person name="Kracher B."/>
            <person name="Hiruma K."/>
            <person name="Weinman A."/>
            <person name="Muench P."/>
            <person name="Garrido Oter R."/>
            <person name="Ver Loren van Themaat E."/>
            <person name="Dallerey J.-F."/>
            <person name="Damm U."/>
            <person name="Henrissat B."/>
            <person name="Lespinet O."/>
            <person name="Thon M."/>
            <person name="Kemen E."/>
            <person name="McHardy A.C."/>
            <person name="Schulze-Lefert P."/>
            <person name="O'Connell R.J."/>
        </authorList>
    </citation>
    <scope>NUCLEOTIDE SEQUENCE [LARGE SCALE GENOMIC DNA]</scope>
    <source>
        <strain evidence="2 3">MAFF 238704</strain>
    </source>
</reference>
<dbReference type="GO" id="GO:0016853">
    <property type="term" value="F:isomerase activity"/>
    <property type="evidence" value="ECO:0007669"/>
    <property type="project" value="UniProtKB-KW"/>
</dbReference>
<keyword evidence="2" id="KW-0413">Isomerase</keyword>
<dbReference type="CDD" id="cd06558">
    <property type="entry name" value="crotonase-like"/>
    <property type="match status" value="1"/>
</dbReference>
<dbReference type="InterPro" id="IPR001753">
    <property type="entry name" value="Enoyl-CoA_hydra/iso"/>
</dbReference>
<dbReference type="Pfam" id="PF00378">
    <property type="entry name" value="ECH_1"/>
    <property type="match status" value="1"/>
</dbReference>
<sequence length="242" mass="26486">MASSLSNSSHKWRNIRVQGPDAFGVAVVFLDRAKEWNALTVPMLEDMIKIFDLMDQDYRIKSIVVTGDGPIFCSGVDLKQGFGEIGKTPGTHRDAGGQLALAVHRCRKPMIAAINGPAIGVGITMTLPMTIRVTSKSAKIAFAFVRLGIVADASSSFYLPRLIGYRGTYPASSPLLHDLFSEIVETPTEVLPRAIEIAKDIAVKTSQVSTYMTRELIWRGPSSPEEAHLLESAVMHRCFHSK</sequence>
<dbReference type="PANTHER" id="PTHR43684:SF4">
    <property type="entry name" value="ENOYL-COA HYDRATASE_ISOMERASE FAMILY PROTEIN (AFU_ORTHOLOGUE AFUA_1G01890)"/>
    <property type="match status" value="1"/>
</dbReference>